<proteinExistence type="predicted"/>
<dbReference type="Gene3D" id="1.10.760.10">
    <property type="entry name" value="Cytochrome c-like domain"/>
    <property type="match status" value="1"/>
</dbReference>
<dbReference type="AlphaFoldDB" id="A0A4S3M2D5"/>
<dbReference type="Pfam" id="PF00034">
    <property type="entry name" value="Cytochrom_C"/>
    <property type="match status" value="1"/>
</dbReference>
<name>A0A4S3M2D5_9FLAO</name>
<evidence type="ECO:0000256" key="4">
    <source>
        <dbReference type="PROSITE-ProRule" id="PRU00433"/>
    </source>
</evidence>
<gene>
    <name evidence="7" type="ORF">E7Z59_02840</name>
</gene>
<protein>
    <submittedName>
        <fullName evidence="7">Cytochrome c</fullName>
    </submittedName>
</protein>
<dbReference type="EMBL" id="SSMC01000001">
    <property type="protein sequence ID" value="THD69282.1"/>
    <property type="molecule type" value="Genomic_DNA"/>
</dbReference>
<evidence type="ECO:0000256" key="1">
    <source>
        <dbReference type="ARBA" id="ARBA00022617"/>
    </source>
</evidence>
<evidence type="ECO:0000256" key="5">
    <source>
        <dbReference type="SAM" id="MobiDB-lite"/>
    </source>
</evidence>
<evidence type="ECO:0000256" key="2">
    <source>
        <dbReference type="ARBA" id="ARBA00022723"/>
    </source>
</evidence>
<keyword evidence="3 4" id="KW-0408">Iron</keyword>
<dbReference type="SUPFAM" id="SSF46626">
    <property type="entry name" value="Cytochrome c"/>
    <property type="match status" value="1"/>
</dbReference>
<dbReference type="InterPro" id="IPR009056">
    <property type="entry name" value="Cyt_c-like_dom"/>
</dbReference>
<comment type="caution">
    <text evidence="7">The sequence shown here is derived from an EMBL/GenBank/DDBJ whole genome shotgun (WGS) entry which is preliminary data.</text>
</comment>
<keyword evidence="2 4" id="KW-0479">Metal-binding</keyword>
<feature type="domain" description="Cytochrome c" evidence="6">
    <location>
        <begin position="75"/>
        <end position="164"/>
    </location>
</feature>
<reference evidence="7 8" key="1">
    <citation type="submission" date="2019-04" db="EMBL/GenBank/DDBJ databases">
        <title>Draft genome sequence of Robertkochia marina CC-AMO-30D.</title>
        <authorList>
            <person name="Hameed A."/>
            <person name="Lin S.-Y."/>
            <person name="Shahina M."/>
            <person name="Lai W.-A."/>
            <person name="Young C.-C."/>
        </authorList>
    </citation>
    <scope>NUCLEOTIDE SEQUENCE [LARGE SCALE GENOMIC DNA]</scope>
    <source>
        <strain evidence="7 8">CC-AMO-30D</strain>
    </source>
</reference>
<organism evidence="7 8">
    <name type="scientific">Robertkochia marina</name>
    <dbReference type="NCBI Taxonomy" id="1227945"/>
    <lineage>
        <taxon>Bacteria</taxon>
        <taxon>Pseudomonadati</taxon>
        <taxon>Bacteroidota</taxon>
        <taxon>Flavobacteriia</taxon>
        <taxon>Flavobacteriales</taxon>
        <taxon>Flavobacteriaceae</taxon>
        <taxon>Robertkochia</taxon>
    </lineage>
</organism>
<dbReference type="GO" id="GO:0009055">
    <property type="term" value="F:electron transfer activity"/>
    <property type="evidence" value="ECO:0007669"/>
    <property type="project" value="InterPro"/>
</dbReference>
<keyword evidence="8" id="KW-1185">Reference proteome</keyword>
<dbReference type="PROSITE" id="PS51007">
    <property type="entry name" value="CYTC"/>
    <property type="match status" value="1"/>
</dbReference>
<accession>A0A4S3M2D5</accession>
<dbReference type="GO" id="GO:0020037">
    <property type="term" value="F:heme binding"/>
    <property type="evidence" value="ECO:0007669"/>
    <property type="project" value="InterPro"/>
</dbReference>
<evidence type="ECO:0000256" key="3">
    <source>
        <dbReference type="ARBA" id="ARBA00023004"/>
    </source>
</evidence>
<dbReference type="RefSeq" id="WP_136334772.1">
    <property type="nucleotide sequence ID" value="NZ_QXMP01000001.1"/>
</dbReference>
<keyword evidence="1 4" id="KW-0349">Heme</keyword>
<dbReference type="OrthoDB" id="955119at2"/>
<dbReference type="InterPro" id="IPR036909">
    <property type="entry name" value="Cyt_c-like_dom_sf"/>
</dbReference>
<evidence type="ECO:0000313" key="8">
    <source>
        <dbReference type="Proteomes" id="UP000305939"/>
    </source>
</evidence>
<dbReference type="Proteomes" id="UP000305939">
    <property type="component" value="Unassembled WGS sequence"/>
</dbReference>
<sequence length="164" mass="18491">MKIHQLILLVLLAFFVTHCDTQKKEKEGFQYEQSVSKKTTLPDAPASKPSETVDLSTKGIGPVSKVNIASEIDIDMAKKGEAHFKRVCLACHLPDQRMLGPAMKGITGRRTPEWIMNMIINPQEMALKDSLANALLKEYNQSIMPNQNITEEEARAMLEYFRTL</sequence>
<evidence type="ECO:0000259" key="6">
    <source>
        <dbReference type="PROSITE" id="PS51007"/>
    </source>
</evidence>
<feature type="region of interest" description="Disordered" evidence="5">
    <location>
        <begin position="27"/>
        <end position="56"/>
    </location>
</feature>
<dbReference type="GO" id="GO:0046872">
    <property type="term" value="F:metal ion binding"/>
    <property type="evidence" value="ECO:0007669"/>
    <property type="project" value="UniProtKB-KW"/>
</dbReference>
<evidence type="ECO:0000313" key="7">
    <source>
        <dbReference type="EMBL" id="THD69282.1"/>
    </source>
</evidence>